<protein>
    <submittedName>
        <fullName evidence="1">Uncharacterized protein</fullName>
    </submittedName>
</protein>
<dbReference type="EMBL" id="FOSQ01000001">
    <property type="protein sequence ID" value="SFK29102.1"/>
    <property type="molecule type" value="Genomic_DNA"/>
</dbReference>
<dbReference type="STRING" id="1123062.SAMN02745775_1011134"/>
<dbReference type="Proteomes" id="UP000199473">
    <property type="component" value="Unassembled WGS sequence"/>
</dbReference>
<evidence type="ECO:0000313" key="2">
    <source>
        <dbReference type="Proteomes" id="UP000199473"/>
    </source>
</evidence>
<name>A0A1I3YBC6_9PROT</name>
<gene>
    <name evidence="1" type="ORF">SAMN02745775_1011134</name>
</gene>
<keyword evidence="2" id="KW-1185">Reference proteome</keyword>
<dbReference type="RefSeq" id="WP_092956603.1">
    <property type="nucleotide sequence ID" value="NZ_FOSQ01000001.1"/>
</dbReference>
<organism evidence="1 2">
    <name type="scientific">Falsiroseomonas stagni DSM 19981</name>
    <dbReference type="NCBI Taxonomy" id="1123062"/>
    <lineage>
        <taxon>Bacteria</taxon>
        <taxon>Pseudomonadati</taxon>
        <taxon>Pseudomonadota</taxon>
        <taxon>Alphaproteobacteria</taxon>
        <taxon>Acetobacterales</taxon>
        <taxon>Roseomonadaceae</taxon>
        <taxon>Falsiroseomonas</taxon>
    </lineage>
</organism>
<dbReference type="OrthoDB" id="7276732at2"/>
<accession>A0A1I3YBC6</accession>
<reference evidence="1 2" key="1">
    <citation type="submission" date="2016-10" db="EMBL/GenBank/DDBJ databases">
        <authorList>
            <person name="de Groot N.N."/>
        </authorList>
    </citation>
    <scope>NUCLEOTIDE SEQUENCE [LARGE SCALE GENOMIC DNA]</scope>
    <source>
        <strain evidence="1 2">DSM 19981</strain>
    </source>
</reference>
<proteinExistence type="predicted"/>
<dbReference type="AlphaFoldDB" id="A0A1I3YBC6"/>
<evidence type="ECO:0000313" key="1">
    <source>
        <dbReference type="EMBL" id="SFK29102.1"/>
    </source>
</evidence>
<sequence length="81" mass="8602">MNQVVMVPVPLSQEAADMLRDDPAKLSLAGQMLTRLLHSPAGEADPLVALLAGLKREPGVPDLTDAEIEAEIAAYRAADRP</sequence>